<comment type="caution">
    <text evidence="2">The sequence shown here is derived from an EMBL/GenBank/DDBJ whole genome shotgun (WGS) entry which is preliminary data.</text>
</comment>
<sequence length="160" mass="18357">FSYSLNLFETNILRIKLGALDLPTSIINWIIDFLSDRYQRVKLSNSCLSEWGQVPAGVPQGTKLGPWLFLIMINDLKKHSENLWKYVDDTTASEVVLQGEHSEAQLIANEILDWSNINRMQLNADKCHEIRISFARNQPELNPISIENQIIEVVSKMMLT</sequence>
<dbReference type="Proteomes" id="UP001152795">
    <property type="component" value="Unassembled WGS sequence"/>
</dbReference>
<keyword evidence="3" id="KW-1185">Reference proteome</keyword>
<feature type="non-terminal residue" evidence="2">
    <location>
        <position position="160"/>
    </location>
</feature>
<organism evidence="2 3">
    <name type="scientific">Paramuricea clavata</name>
    <name type="common">Red gorgonian</name>
    <name type="synonym">Violescent sea-whip</name>
    <dbReference type="NCBI Taxonomy" id="317549"/>
    <lineage>
        <taxon>Eukaryota</taxon>
        <taxon>Metazoa</taxon>
        <taxon>Cnidaria</taxon>
        <taxon>Anthozoa</taxon>
        <taxon>Octocorallia</taxon>
        <taxon>Malacalcyonacea</taxon>
        <taxon>Plexauridae</taxon>
        <taxon>Paramuricea</taxon>
    </lineage>
</organism>
<gene>
    <name evidence="2" type="ORF">PACLA_8A025487</name>
</gene>
<dbReference type="EMBL" id="CACRXK020005896">
    <property type="protein sequence ID" value="CAB4007742.1"/>
    <property type="molecule type" value="Genomic_DNA"/>
</dbReference>
<dbReference type="OrthoDB" id="5975077at2759"/>
<dbReference type="InterPro" id="IPR000477">
    <property type="entry name" value="RT_dom"/>
</dbReference>
<feature type="domain" description="Reverse transcriptase" evidence="1">
    <location>
        <begin position="16"/>
        <end position="130"/>
    </location>
</feature>
<proteinExistence type="predicted"/>
<accession>A0A6S7IPY0</accession>
<evidence type="ECO:0000313" key="3">
    <source>
        <dbReference type="Proteomes" id="UP001152795"/>
    </source>
</evidence>
<protein>
    <recommendedName>
        <fullName evidence="1">Reverse transcriptase domain-containing protein</fullName>
    </recommendedName>
</protein>
<dbReference type="PANTHER" id="PTHR33332">
    <property type="entry name" value="REVERSE TRANSCRIPTASE DOMAIN-CONTAINING PROTEIN"/>
    <property type="match status" value="1"/>
</dbReference>
<dbReference type="Pfam" id="PF00078">
    <property type="entry name" value="RVT_1"/>
    <property type="match status" value="1"/>
</dbReference>
<dbReference type="AlphaFoldDB" id="A0A6S7IPY0"/>
<reference evidence="2" key="1">
    <citation type="submission" date="2020-04" db="EMBL/GenBank/DDBJ databases">
        <authorList>
            <person name="Alioto T."/>
            <person name="Alioto T."/>
            <person name="Gomez Garrido J."/>
        </authorList>
    </citation>
    <scope>NUCLEOTIDE SEQUENCE</scope>
    <source>
        <strain evidence="2">A484AB</strain>
    </source>
</reference>
<evidence type="ECO:0000313" key="2">
    <source>
        <dbReference type="EMBL" id="CAB4007742.1"/>
    </source>
</evidence>
<name>A0A6S7IPY0_PARCT</name>
<feature type="non-terminal residue" evidence="2">
    <location>
        <position position="1"/>
    </location>
</feature>
<evidence type="ECO:0000259" key="1">
    <source>
        <dbReference type="Pfam" id="PF00078"/>
    </source>
</evidence>